<feature type="transmembrane region" description="Helical" evidence="7">
    <location>
        <begin position="48"/>
        <end position="72"/>
    </location>
</feature>
<gene>
    <name evidence="8" type="ORF">SCHPADRAFT_856967</name>
</gene>
<feature type="transmembrane region" description="Helical" evidence="7">
    <location>
        <begin position="92"/>
        <end position="112"/>
    </location>
</feature>
<dbReference type="FunCoup" id="A0A0H2RF12">
    <property type="interactions" value="166"/>
</dbReference>
<sequence length="536" mass="59608">MDALFVPLANVVGASVDQVKLITCLLVAYPLGSVFVRIPSQHQWAKHLFNISITFFLTCVVLGLWTGFLQLLGSTVATYVIAKSMTGWRMPWVVFVVVMGHLTVNHVIRAIFQWSYEKIEVTSPQMVLTMKLTTFAWNVYDGRRPVAELDKWQSEKRITQYPSLLAFLGYAFYFPGFLVGPYLDYASYASLIDESVFKKAEKGDVNEKKDSGASALSQKARRLLPDGRKRVAYRKLLTGLVFLGLYVTQIGTFSFEEALKDWFTTKSLLYRIVFFQICGFFERSKYYAIWTLTEGASIVTGNGFTGYGPRGESLWNDAANVDVLNIELGPNFKVLLDSWNMKTNVWLRECVYKRVTPKGKKPGFRSGMITFMTSAFWHGVAGGYYLAFFFGGFIQTAGRLCRSNLRPLLLPADYNPKTSGKLPSPSLAKRLYDVVGIACTVLLTNYTAAPFMLLSIRSSLQGWGALGWYGHVMIVGSFAFFYGGGAAWCQGLQKRRVKAAGVTTNGHGHKTGNGTTPVTPGAGVLPPVDLAVKREL</sequence>
<evidence type="ECO:0000256" key="4">
    <source>
        <dbReference type="ARBA" id="ARBA00022989"/>
    </source>
</evidence>
<feature type="transmembrane region" description="Helical" evidence="7">
    <location>
        <begin position="375"/>
        <end position="394"/>
    </location>
</feature>
<dbReference type="AlphaFoldDB" id="A0A0H2RF12"/>
<evidence type="ECO:0000313" key="9">
    <source>
        <dbReference type="Proteomes" id="UP000053477"/>
    </source>
</evidence>
<dbReference type="GO" id="GO:0016020">
    <property type="term" value="C:membrane"/>
    <property type="evidence" value="ECO:0007669"/>
    <property type="project" value="UniProtKB-SubCell"/>
</dbReference>
<dbReference type="GO" id="GO:0047184">
    <property type="term" value="F:1-acylglycerophosphocholine O-acyltransferase activity"/>
    <property type="evidence" value="ECO:0007669"/>
    <property type="project" value="TreeGrafter"/>
</dbReference>
<evidence type="ECO:0000256" key="7">
    <source>
        <dbReference type="SAM" id="Phobius"/>
    </source>
</evidence>
<dbReference type="GO" id="GO:0030258">
    <property type="term" value="P:lipid modification"/>
    <property type="evidence" value="ECO:0007669"/>
    <property type="project" value="TreeGrafter"/>
</dbReference>
<dbReference type="InParanoid" id="A0A0H2RF12"/>
<proteinExistence type="predicted"/>
<dbReference type="GO" id="GO:0005783">
    <property type="term" value="C:endoplasmic reticulum"/>
    <property type="evidence" value="ECO:0007669"/>
    <property type="project" value="TreeGrafter"/>
</dbReference>
<reference evidence="8 9" key="1">
    <citation type="submission" date="2015-04" db="EMBL/GenBank/DDBJ databases">
        <title>Complete genome sequence of Schizopora paradoxa KUC8140, a cosmopolitan wood degrader in East Asia.</title>
        <authorList>
            <consortium name="DOE Joint Genome Institute"/>
            <person name="Min B."/>
            <person name="Park H."/>
            <person name="Jang Y."/>
            <person name="Kim J.-J."/>
            <person name="Kim K.H."/>
            <person name="Pangilinan J."/>
            <person name="Lipzen A."/>
            <person name="Riley R."/>
            <person name="Grigoriev I.V."/>
            <person name="Spatafora J.W."/>
            <person name="Choi I.-G."/>
        </authorList>
    </citation>
    <scope>NUCLEOTIDE SEQUENCE [LARGE SCALE GENOMIC DNA]</scope>
    <source>
        <strain evidence="8 9">KUC8140</strain>
    </source>
</reference>
<dbReference type="STRING" id="27342.A0A0H2RF12"/>
<comment type="subcellular location">
    <subcellularLocation>
        <location evidence="1">Membrane</location>
        <topology evidence="1">Multi-pass membrane protein</topology>
    </subcellularLocation>
</comment>
<accession>A0A0H2RF12</accession>
<keyword evidence="9" id="KW-1185">Reference proteome</keyword>
<dbReference type="InterPro" id="IPR049941">
    <property type="entry name" value="LPLAT_7/PORCN-like"/>
</dbReference>
<evidence type="ECO:0000256" key="5">
    <source>
        <dbReference type="ARBA" id="ARBA00023136"/>
    </source>
</evidence>
<evidence type="ECO:0000313" key="8">
    <source>
        <dbReference type="EMBL" id="KLO10167.1"/>
    </source>
</evidence>
<dbReference type="GO" id="GO:0046474">
    <property type="term" value="P:glycerophospholipid biosynthetic process"/>
    <property type="evidence" value="ECO:0007669"/>
    <property type="project" value="TreeGrafter"/>
</dbReference>
<evidence type="ECO:0000256" key="1">
    <source>
        <dbReference type="ARBA" id="ARBA00004141"/>
    </source>
</evidence>
<evidence type="ECO:0000256" key="2">
    <source>
        <dbReference type="ARBA" id="ARBA00022679"/>
    </source>
</evidence>
<dbReference type="PANTHER" id="PTHR13906">
    <property type="entry name" value="PORCUPINE"/>
    <property type="match status" value="1"/>
</dbReference>
<dbReference type="PANTHER" id="PTHR13906:SF4">
    <property type="entry name" value="LYSOPHOSPHOLIPID ACYLTRANSFERASE 6"/>
    <property type="match status" value="1"/>
</dbReference>
<name>A0A0H2RF12_9AGAM</name>
<feature type="transmembrane region" description="Helical" evidence="7">
    <location>
        <begin position="20"/>
        <end position="36"/>
    </location>
</feature>
<feature type="transmembrane region" description="Helical" evidence="7">
    <location>
        <begin position="468"/>
        <end position="489"/>
    </location>
</feature>
<keyword evidence="6" id="KW-0012">Acyltransferase</keyword>
<organism evidence="8 9">
    <name type="scientific">Schizopora paradoxa</name>
    <dbReference type="NCBI Taxonomy" id="27342"/>
    <lineage>
        <taxon>Eukaryota</taxon>
        <taxon>Fungi</taxon>
        <taxon>Dikarya</taxon>
        <taxon>Basidiomycota</taxon>
        <taxon>Agaricomycotina</taxon>
        <taxon>Agaricomycetes</taxon>
        <taxon>Hymenochaetales</taxon>
        <taxon>Schizoporaceae</taxon>
        <taxon>Schizopora</taxon>
    </lineage>
</organism>
<protein>
    <submittedName>
        <fullName evidence="8">MBOAT-domain-containing protein</fullName>
    </submittedName>
</protein>
<dbReference type="OrthoDB" id="286734at2759"/>
<dbReference type="Pfam" id="PF03062">
    <property type="entry name" value="MBOAT"/>
    <property type="match status" value="1"/>
</dbReference>
<keyword evidence="4 7" id="KW-1133">Transmembrane helix</keyword>
<evidence type="ECO:0000256" key="6">
    <source>
        <dbReference type="ARBA" id="ARBA00023315"/>
    </source>
</evidence>
<dbReference type="EMBL" id="KQ086034">
    <property type="protein sequence ID" value="KLO10167.1"/>
    <property type="molecule type" value="Genomic_DNA"/>
</dbReference>
<dbReference type="GO" id="GO:0003841">
    <property type="term" value="F:1-acylglycerol-3-phosphate O-acyltransferase activity"/>
    <property type="evidence" value="ECO:0007669"/>
    <property type="project" value="TreeGrafter"/>
</dbReference>
<keyword evidence="3 7" id="KW-0812">Transmembrane</keyword>
<keyword evidence="5 7" id="KW-0472">Membrane</keyword>
<feature type="transmembrane region" description="Helical" evidence="7">
    <location>
        <begin position="431"/>
        <end position="456"/>
    </location>
</feature>
<evidence type="ECO:0000256" key="3">
    <source>
        <dbReference type="ARBA" id="ARBA00022692"/>
    </source>
</evidence>
<keyword evidence="2" id="KW-0808">Transferase</keyword>
<dbReference type="InterPro" id="IPR004299">
    <property type="entry name" value="MBOAT_fam"/>
</dbReference>
<dbReference type="Proteomes" id="UP000053477">
    <property type="component" value="Unassembled WGS sequence"/>
</dbReference>